<sequence length="63" mass="6607">PPVPLVGVVLVAAMQIVRCWIVQFGFAISDGCFFTLLPSPSIWVNSFAVAAIAALDPDVFATG</sequence>
<dbReference type="Proteomes" id="UP000265520">
    <property type="component" value="Unassembled WGS sequence"/>
</dbReference>
<organism evidence="1 2">
    <name type="scientific">Trifolium medium</name>
    <dbReference type="NCBI Taxonomy" id="97028"/>
    <lineage>
        <taxon>Eukaryota</taxon>
        <taxon>Viridiplantae</taxon>
        <taxon>Streptophyta</taxon>
        <taxon>Embryophyta</taxon>
        <taxon>Tracheophyta</taxon>
        <taxon>Spermatophyta</taxon>
        <taxon>Magnoliopsida</taxon>
        <taxon>eudicotyledons</taxon>
        <taxon>Gunneridae</taxon>
        <taxon>Pentapetalae</taxon>
        <taxon>rosids</taxon>
        <taxon>fabids</taxon>
        <taxon>Fabales</taxon>
        <taxon>Fabaceae</taxon>
        <taxon>Papilionoideae</taxon>
        <taxon>50 kb inversion clade</taxon>
        <taxon>NPAAA clade</taxon>
        <taxon>Hologalegina</taxon>
        <taxon>IRL clade</taxon>
        <taxon>Trifolieae</taxon>
        <taxon>Trifolium</taxon>
    </lineage>
</organism>
<accession>A0A392WEQ2</accession>
<evidence type="ECO:0000313" key="2">
    <source>
        <dbReference type="Proteomes" id="UP000265520"/>
    </source>
</evidence>
<name>A0A392WEQ2_9FABA</name>
<reference evidence="1 2" key="1">
    <citation type="journal article" date="2018" name="Front. Plant Sci.">
        <title>Red Clover (Trifolium pratense) and Zigzag Clover (T. medium) - A Picture of Genomic Similarities and Differences.</title>
        <authorList>
            <person name="Dluhosova J."/>
            <person name="Istvanek J."/>
            <person name="Nedelnik J."/>
            <person name="Repkova J."/>
        </authorList>
    </citation>
    <scope>NUCLEOTIDE SEQUENCE [LARGE SCALE GENOMIC DNA]</scope>
    <source>
        <strain evidence="2">cv. 10/8</strain>
        <tissue evidence="1">Leaf</tissue>
    </source>
</reference>
<protein>
    <submittedName>
        <fullName evidence="1">Uncharacterized protein</fullName>
    </submittedName>
</protein>
<keyword evidence="2" id="KW-1185">Reference proteome</keyword>
<comment type="caution">
    <text evidence="1">The sequence shown here is derived from an EMBL/GenBank/DDBJ whole genome shotgun (WGS) entry which is preliminary data.</text>
</comment>
<feature type="non-terminal residue" evidence="1">
    <location>
        <position position="1"/>
    </location>
</feature>
<dbReference type="AlphaFoldDB" id="A0A392WEQ2"/>
<dbReference type="EMBL" id="LXQA011462529">
    <property type="protein sequence ID" value="MCI98049.1"/>
    <property type="molecule type" value="Genomic_DNA"/>
</dbReference>
<proteinExistence type="predicted"/>
<evidence type="ECO:0000313" key="1">
    <source>
        <dbReference type="EMBL" id="MCI98049.1"/>
    </source>
</evidence>